<dbReference type="Gene3D" id="3.40.50.300">
    <property type="entry name" value="P-loop containing nucleotide triphosphate hydrolases"/>
    <property type="match status" value="2"/>
</dbReference>
<feature type="transmembrane region" description="Helical" evidence="11">
    <location>
        <begin position="1716"/>
        <end position="1738"/>
    </location>
</feature>
<evidence type="ECO:0000259" key="14">
    <source>
        <dbReference type="PROSITE" id="PS50893"/>
    </source>
</evidence>
<proteinExistence type="predicted"/>
<dbReference type="PROSITE" id="PS00211">
    <property type="entry name" value="ABC_TRANSPORTER_1"/>
    <property type="match status" value="1"/>
</dbReference>
<dbReference type="Gene3D" id="3.30.200.20">
    <property type="entry name" value="Phosphorylase Kinase, domain 1"/>
    <property type="match status" value="1"/>
</dbReference>
<keyword evidence="9 11" id="KW-0472">Membrane</keyword>
<dbReference type="GO" id="GO:0005524">
    <property type="term" value="F:ATP binding"/>
    <property type="evidence" value="ECO:0007669"/>
    <property type="project" value="UniProtKB-KW"/>
</dbReference>
<dbReference type="Pfam" id="PF00078">
    <property type="entry name" value="RVT_1"/>
    <property type="match status" value="1"/>
</dbReference>
<dbReference type="Gene3D" id="1.10.510.10">
    <property type="entry name" value="Transferase(Phosphotransferase) domain 1"/>
    <property type="match status" value="1"/>
</dbReference>
<dbReference type="SUPFAM" id="SSF56112">
    <property type="entry name" value="Protein kinase-like (PK-like)"/>
    <property type="match status" value="1"/>
</dbReference>
<keyword evidence="8 11" id="KW-1133">Transmembrane helix</keyword>
<dbReference type="GO" id="GO:0016020">
    <property type="term" value="C:membrane"/>
    <property type="evidence" value="ECO:0007669"/>
    <property type="project" value="UniProtKB-SubCell"/>
</dbReference>
<evidence type="ECO:0000256" key="9">
    <source>
        <dbReference type="ARBA" id="ARBA00023136"/>
    </source>
</evidence>
<evidence type="ECO:0000259" key="13">
    <source>
        <dbReference type="PROSITE" id="PS50879"/>
    </source>
</evidence>
<dbReference type="InterPro" id="IPR003593">
    <property type="entry name" value="AAA+_ATPase"/>
</dbReference>
<dbReference type="GO" id="GO:0006259">
    <property type="term" value="P:DNA metabolic process"/>
    <property type="evidence" value="ECO:0007669"/>
    <property type="project" value="UniProtKB-ARBA"/>
</dbReference>
<dbReference type="InterPro" id="IPR017871">
    <property type="entry name" value="ABC_transporter-like_CS"/>
</dbReference>
<dbReference type="CDD" id="cd09275">
    <property type="entry name" value="RNase_HI_RT_DIRS1"/>
    <property type="match status" value="1"/>
</dbReference>
<dbReference type="InterPro" id="IPR003439">
    <property type="entry name" value="ABC_transporter-like_ATP-bd"/>
</dbReference>
<feature type="compositionally biased region" description="Polar residues" evidence="10">
    <location>
        <begin position="2811"/>
        <end position="2821"/>
    </location>
</feature>
<dbReference type="GO" id="GO:0016887">
    <property type="term" value="F:ATP hydrolysis activity"/>
    <property type="evidence" value="ECO:0007669"/>
    <property type="project" value="InterPro"/>
</dbReference>
<dbReference type="CDD" id="cd03714">
    <property type="entry name" value="RT_DIRS1"/>
    <property type="match status" value="1"/>
</dbReference>
<feature type="region of interest" description="Disordered" evidence="10">
    <location>
        <begin position="2800"/>
        <end position="2872"/>
    </location>
</feature>
<dbReference type="InterPro" id="IPR013525">
    <property type="entry name" value="ABC2_TM"/>
</dbReference>
<dbReference type="InterPro" id="IPR011009">
    <property type="entry name" value="Kinase-like_dom_sf"/>
</dbReference>
<feature type="transmembrane region" description="Helical" evidence="11">
    <location>
        <begin position="158"/>
        <end position="175"/>
    </location>
</feature>
<dbReference type="InterPro" id="IPR000961">
    <property type="entry name" value="AGC-kinase_C"/>
</dbReference>
<keyword evidence="4 11" id="KW-0812">Transmembrane</keyword>
<dbReference type="InterPro" id="IPR043128">
    <property type="entry name" value="Rev_trsase/Diguanyl_cyclase"/>
</dbReference>
<feature type="transmembrane region" description="Helical" evidence="11">
    <location>
        <begin position="882"/>
        <end position="900"/>
    </location>
</feature>
<feature type="compositionally biased region" description="Low complexity" evidence="10">
    <location>
        <begin position="2822"/>
        <end position="2838"/>
    </location>
</feature>
<evidence type="ECO:0000256" key="4">
    <source>
        <dbReference type="ARBA" id="ARBA00022692"/>
    </source>
</evidence>
<dbReference type="SUPFAM" id="SSF52540">
    <property type="entry name" value="P-loop containing nucleoside triphosphate hydrolases"/>
    <property type="match status" value="2"/>
</dbReference>
<gene>
    <name evidence="16" type="ORF">MGAL_10B083528</name>
</gene>
<sequence length="3448" mass="387723">MMCGRLPFYNRDHDVLFELILLQSVRFPRTLSEDAKSLLEGFLKKNPHERLGGSEQDVKEIIAHPFFKTVNWQDLIEKKVQPPFKPLVTSETDTRYFDDVFTGESVSLTPPDQPKHVLESIDEEMPDALPYFEKFSYHGNTYNCFLVYSRMKREKFRLFSEIVVPLVLFLILAVIRSQQGLIVKHTECHFEGNAMPSAGIWPFLQSLVCNAENRCKQTLTPDEAAGNPKALIPNLIQNLLTHGPGISRMLDLFRDRTATGGINIGNIVTNSEDLRNQIINNNIRLSPDVIDQLLNATINPSNHLTRDYLTTIYANYFIYSLSFLCVTESHGVDVKLWSWPRGCWTQCNIYIMNWHVDCTAGSYIDGNNCSTCGYGTYQPNRAQTSCLSCDFNKNTTFTGSDKKEDCKVYCGPGEEGTDTCTPCKDDYYKSTGGRTACLQCTGHMTSTKNDRTKCTVYNCYTVKTYRAFSKCYTCKSFVNATLEHSVNCENCKTRIKLGPLSDNFGKTIWKQLQPLLEGKIPYAPNTLAINDVIKLANKTFEDLFVFVDLARSWETEYNVLLNYFETDPAIQNLRVENIFNDTCYIKFCSVCFRLLPNIRDAADIFTLYCSIRGIYGDLVQKNFTCSEVINISRLYILSVSTCGNCFVFDKFEGFKTEHELTIRSLQLIEQKRYFGAIIFDEDHGYGLESHVKYFIRMNKDRVDKTNRVQDKYWRPTPRSKPGIDTKYVTYGFAFLQDMIDHAIIKIQTYNTSDVGVITQMFPYPCYIQDKFGSAVSLTLPLFLVLAWMLTVALICKNIVYEKEMRLKEGMKIMGLGNGVHWLAWFIDAFIVMFISLILMVIILKAGKVVEHSDPTVILFILTAFTVATISQCFLFSVFFSKANIAACVSGILYFMLYLIYPLCTLWEELLTSTHKSIAGLSSSVALGFASSYVARYEEQAIGIQWSNIADTPLVHGNYSCLNCIIMMFIDAIIYGLITWYIEAVFPGQYGIPRPYYFPFLKSYWCKPSISKDKREQYMHAVSTKALGQSNANIEEEPKNKKVGVSIRSLKKVYKNGNKVAVDGLSINFYEGQISSFLGHNGAGKTTTMSILTGLFPPSDGTAFIYGHSILTEMDAVRDSLGMCPQHNLLFDNLTVEEHLWFYARLKNLKPEKVKQEMERMIEDVGLPHKKNELSSSLSGGMKRKLSVAIAFVGNAKTVILDEPTAGIDPYARKEIWELLLKLKKGRTIILSTHHMDEADVLGDRIAIISQGKLCCCGSSLYLKSQYGNGYYLTLVQDDGKGNGKGFSSRRTTELILQYVKNAQLVEENNTELTYQLPSEAAHSGQFEQLFEQLERCHKDMEISSFGLSDTSLEEVFLRVSDRGYSLDINFQSVVSVPNIEKDIETCFSHKDHVKHTGLKLKLQQFKAIFIRRFQRLRRNKKALFFQIVLPVLYILGYMTMVTNRPPPDGEPPLELYPWYIHGVQRASYFALFLFKTYSSRRNDGNEIGIGANLTKTLLTKPWIGNRCMDPRIKQISGYSCRKDSYESLWIEDGRLIVYDHLDFPQCDCSSGFQVCPSGAGGPEPPKKLLPTTDYLYNMTGRNISDWLVKTMKPFQNKRYGGFSFGDVNNISSTLDPNRIRETILPRSYTKNYTYTNVIILNKHDHDGTGTLKVWYNNDGWTAIVSYMNVMNNLILRSRLNPGQIPEQYGITTVNYPMNATVKQVTEEMLADSIIDLIMAICLIFSMSYIAASFILVLIEERSSDFKHLQFVSGVNPCIYWLSNFLWDMIKYWIASILCIVIFLAFQTKAYVGPGNLEVLFLLLILYGFAMTPLVYPFSRVFNVPSTAMVVLTSVNIFIGTTSTLATFVIDTIGKDDENIRAVNTLLKKLFLLFPQYCLGRGLIDLSRNQLHADISEITSPGSYEEAWKSPFEFDLVGRNLLSLFCIGTLSFVLNLLIEYNFFLKRSWSCFWNSKPNFRSLADDDIDVANERQRINSEQTKDDVLIVDNLTKMHRMIKQVFKTVYRNHGKNGRNIAVDRSCFGVPNGQCFGLLGVNGAGKTSIFQMLTGDVDVTQGYATLNGHSIINDLEKVRLDLGYCPQLDAFDPLLTARESLNFFARLRGIQEKDIKQIAEWGIHKLRLIQYGDRIAYDLSGGNRRKLSTAISLIGNPSAIFMDEPTTGMDPHARRFLWNCINNIVKDGRSVVLTSHSMEECEALCNRLAIMVNGRFKCIGSTQHLKNRFSEGYIVIIRVAGEVPVLRLVKDFMADVFSDPELKEEHNNMLQYQLNSKIKLSRIFGQIEAMRNNLNIEDYSVSQTTLDRVFIHFASKQIDMLDDGLFRDKHISSKGEILSVSGTISSVPGTAMGLNLPGSRPPLSYCGYMLPNTGTQPLPSWSQPPWPQSYPYGGFMPNQPGFWPYRDNFYGPPSGVATAPPLAPALPVAVSLTSAVAPSTTVPDSQASSSSHGTQVSDHASPLDGLQKLLLDFGESFKAEFSTLSSRMTLLENRVSSHQPSPAKSVECDEREDDELSVSPGSHERAFLTDEDVESSSSPKVSKTAPEPSSKSAQQPPTKETEDPPSLKDLRDKVYTLMRDEAHIPFASPSKPKKPSSTFEASCGISQDTVTSHNSFPESGHMAFALQFINEGIANSASEKVANNNISGFGMSSFSDQVKYKDFDIFDSSLGRLVPSCDKSMSSLLGKKPVDGLRLTQPVWSKTENLLRSASQVLGTAEHFLAATGHLLNSEDSVVPAEVRSFLLQLDKALGSSQLLLMGSIANCTLSKRAEFLENISIAEPLKDSLLKSPLSDKMFGLPLQRVQEELSKNPPPVKVSVQVTNGKRSVNATSSSTSTSASGGPPSSAKKRKNNYGKPQNKPNNSGKSSASPGENLQQVPQKSIPVGGRLSFFLNQWKKITSDCYVLSIIRGGLTLQFKNPPPLSAVPISLSHTQDPVKCQLLSVEVDTMLQKAAIEEVSILTLSPGFYSRLFLVPKKTGGMRPVIDLSILNKFLIVPHFKMETNRSIRASILPGMWTTSLDLSDAYFHIPISQTYRKYLRFVWNNKVFQFKALPFGLSTAPLAFTKIMQAAIAHLHSLSIQIHSYLDDSLLKEFCPIKLRVQTDLVINCFLSLGFLISWKKSEIIPSQDFVFLGEHFLTSVGLVLPPEEKFTKLCQKIHLFLTVQSVTARQFLQLLGLLNSLADVIPLGRLHIRPLQFYLHKLWIAASQEWEALIPITQPLFPHLQWWLVRENVMRGLCLFPQVPSLTLFTDASTLGWGAYLEGLTISGVWSPDLLEEHINVLEMKAVLFALNHFQMSLKNQSVILATDNTTVVAYLKNQGGTHSPSLYQIARDILLLCFQLQVHLVVRHIAGHLNILADTLSRSLAPVNTEWELLQVVFKAVTLHWGSPQIDLFATSLNHKLLTFVSPVPDPKSFAVDAMSLSWKGMFGYAFPPFRFLSPVLQKIAGENCKIARS</sequence>
<dbReference type="OrthoDB" id="10255969at2759"/>
<dbReference type="PANTHER" id="PTHR19229">
    <property type="entry name" value="ATP-BINDING CASSETTE TRANSPORTER SUBFAMILY A ABCA"/>
    <property type="match status" value="1"/>
</dbReference>
<dbReference type="SUPFAM" id="SSF56672">
    <property type="entry name" value="DNA/RNA polymerases"/>
    <property type="match status" value="1"/>
</dbReference>
<dbReference type="PROSITE" id="PS50893">
    <property type="entry name" value="ABC_TRANSPORTER_2"/>
    <property type="match status" value="2"/>
</dbReference>
<dbReference type="GO" id="GO:0005319">
    <property type="term" value="F:lipid transporter activity"/>
    <property type="evidence" value="ECO:0007669"/>
    <property type="project" value="TreeGrafter"/>
</dbReference>
<comment type="caution">
    <text evidence="16">The sequence shown here is derived from an EMBL/GenBank/DDBJ whole genome shotgun (WGS) entry which is preliminary data.</text>
</comment>
<feature type="compositionally biased region" description="Polar residues" evidence="10">
    <location>
        <begin position="2432"/>
        <end position="2451"/>
    </location>
</feature>
<evidence type="ECO:0000313" key="17">
    <source>
        <dbReference type="Proteomes" id="UP000596742"/>
    </source>
</evidence>
<dbReference type="InterPro" id="IPR011641">
    <property type="entry name" value="Tyr-kin_ephrin_A/B_rcpt-like"/>
</dbReference>
<dbReference type="Gene3D" id="3.30.70.270">
    <property type="match status" value="1"/>
</dbReference>
<evidence type="ECO:0000256" key="8">
    <source>
        <dbReference type="ARBA" id="ARBA00022989"/>
    </source>
</evidence>
<feature type="domain" description="ABC transporter" evidence="14">
    <location>
        <begin position="1044"/>
        <end position="1275"/>
    </location>
</feature>
<evidence type="ECO:0000259" key="15">
    <source>
        <dbReference type="PROSITE" id="PS51285"/>
    </source>
</evidence>
<dbReference type="CDD" id="cd00185">
    <property type="entry name" value="TNFRSF"/>
    <property type="match status" value="1"/>
</dbReference>
<dbReference type="FunFam" id="3.40.50.300:FF:002470">
    <property type="entry name" value="ABC transporter, putative"/>
    <property type="match status" value="1"/>
</dbReference>
<feature type="transmembrane region" description="Helical" evidence="11">
    <location>
        <begin position="777"/>
        <end position="800"/>
    </location>
</feature>
<dbReference type="Pfam" id="PF00433">
    <property type="entry name" value="Pkinase_C"/>
    <property type="match status" value="1"/>
</dbReference>
<dbReference type="SMART" id="SM01411">
    <property type="entry name" value="Ephrin_rec_like"/>
    <property type="match status" value="2"/>
</dbReference>
<dbReference type="Gene3D" id="3.10.10.10">
    <property type="entry name" value="HIV Type 1 Reverse Transcriptase, subunit A, domain 1"/>
    <property type="match status" value="1"/>
</dbReference>
<feature type="transmembrane region" description="Helical" evidence="11">
    <location>
        <begin position="964"/>
        <end position="985"/>
    </location>
</feature>
<feature type="domain" description="RNase H type-1" evidence="13">
    <location>
        <begin position="3235"/>
        <end position="3360"/>
    </location>
</feature>
<feature type="compositionally biased region" description="Polar residues" evidence="10">
    <location>
        <begin position="2486"/>
        <end position="2495"/>
    </location>
</feature>
<dbReference type="PROSITE" id="PS50879">
    <property type="entry name" value="RNASE_H_1"/>
    <property type="match status" value="1"/>
</dbReference>
<dbReference type="EMBL" id="UYJE01006106">
    <property type="protein sequence ID" value="VDI42996.1"/>
    <property type="molecule type" value="Genomic_DNA"/>
</dbReference>
<feature type="domain" description="ABC transporter" evidence="14">
    <location>
        <begin position="1994"/>
        <end position="2231"/>
    </location>
</feature>
<feature type="transmembrane region" description="Helical" evidence="11">
    <location>
        <begin position="1769"/>
        <end position="1786"/>
    </location>
</feature>
<evidence type="ECO:0000259" key="12">
    <source>
        <dbReference type="PROSITE" id="PS50878"/>
    </source>
</evidence>
<reference evidence="16" key="1">
    <citation type="submission" date="2018-11" db="EMBL/GenBank/DDBJ databases">
        <authorList>
            <person name="Alioto T."/>
            <person name="Alioto T."/>
        </authorList>
    </citation>
    <scope>NUCLEOTIDE SEQUENCE</scope>
</reference>
<keyword evidence="7 16" id="KW-0067">ATP-binding</keyword>
<dbReference type="PROSITE" id="PS51285">
    <property type="entry name" value="AGC_KINASE_CTER"/>
    <property type="match status" value="1"/>
</dbReference>
<feature type="transmembrane region" description="Helical" evidence="11">
    <location>
        <begin position="1920"/>
        <end position="1942"/>
    </location>
</feature>
<evidence type="ECO:0000256" key="6">
    <source>
        <dbReference type="ARBA" id="ARBA00022777"/>
    </source>
</evidence>
<name>A0A8B6F162_MYTGA</name>
<keyword evidence="3" id="KW-0808">Transferase</keyword>
<evidence type="ECO:0000256" key="2">
    <source>
        <dbReference type="ARBA" id="ARBA00022527"/>
    </source>
</evidence>
<dbReference type="InterPro" id="IPR002156">
    <property type="entry name" value="RNaseH_domain"/>
</dbReference>
<dbReference type="InterPro" id="IPR036397">
    <property type="entry name" value="RNaseH_sf"/>
</dbReference>
<evidence type="ECO:0000256" key="7">
    <source>
        <dbReference type="ARBA" id="ARBA00022840"/>
    </source>
</evidence>
<evidence type="ECO:0000256" key="11">
    <source>
        <dbReference type="SAM" id="Phobius"/>
    </source>
</evidence>
<feature type="transmembrane region" description="Helical" evidence="11">
    <location>
        <begin position="1422"/>
        <end position="1440"/>
    </location>
</feature>
<evidence type="ECO:0000256" key="5">
    <source>
        <dbReference type="ARBA" id="ARBA00022741"/>
    </source>
</evidence>
<dbReference type="InterPro" id="IPR017892">
    <property type="entry name" value="Pkinase_C"/>
</dbReference>
<feature type="compositionally biased region" description="Polar residues" evidence="10">
    <location>
        <begin position="2847"/>
        <end position="2872"/>
    </location>
</feature>
<comment type="subcellular location">
    <subcellularLocation>
        <location evidence="1">Membrane</location>
        <topology evidence="1">Multi-pass membrane protein</topology>
    </subcellularLocation>
</comment>
<keyword evidence="5" id="KW-0547">Nucleotide-binding</keyword>
<dbReference type="PANTHER" id="PTHR19229:SF185">
    <property type="entry name" value="ABC TRANSPORTER DOMAIN-CONTAINING PROTEIN"/>
    <property type="match status" value="1"/>
</dbReference>
<dbReference type="SMART" id="SM00133">
    <property type="entry name" value="S_TK_X"/>
    <property type="match status" value="1"/>
</dbReference>
<evidence type="ECO:0000256" key="1">
    <source>
        <dbReference type="ARBA" id="ARBA00004141"/>
    </source>
</evidence>
<evidence type="ECO:0000256" key="3">
    <source>
        <dbReference type="ARBA" id="ARBA00022679"/>
    </source>
</evidence>
<dbReference type="InterPro" id="IPR026082">
    <property type="entry name" value="ABCA"/>
</dbReference>
<feature type="region of interest" description="Disordered" evidence="10">
    <location>
        <begin position="2432"/>
        <end position="2453"/>
    </location>
</feature>
<dbReference type="InterPro" id="IPR027417">
    <property type="entry name" value="P-loop_NTPase"/>
</dbReference>
<feature type="transmembrane region" description="Helical" evidence="11">
    <location>
        <begin position="1827"/>
        <end position="1849"/>
    </location>
</feature>
<feature type="domain" description="Reverse transcriptase" evidence="12">
    <location>
        <begin position="2947"/>
        <end position="3137"/>
    </location>
</feature>
<dbReference type="Pfam" id="PF07699">
    <property type="entry name" value="Ephrin_rec_like"/>
    <property type="match status" value="1"/>
</dbReference>
<feature type="transmembrane region" description="Helical" evidence="11">
    <location>
        <begin position="1455"/>
        <end position="1474"/>
    </location>
</feature>
<dbReference type="Proteomes" id="UP000596742">
    <property type="component" value="Unassembled WGS sequence"/>
</dbReference>
<feature type="compositionally biased region" description="Polar residues" evidence="10">
    <location>
        <begin position="2528"/>
        <end position="2551"/>
    </location>
</feature>
<keyword evidence="17" id="KW-1185">Reference proteome</keyword>
<dbReference type="Pfam" id="PF00005">
    <property type="entry name" value="ABC_tran"/>
    <property type="match status" value="2"/>
</dbReference>
<feature type="transmembrane region" description="Helical" evidence="11">
    <location>
        <begin position="855"/>
        <end position="875"/>
    </location>
</feature>
<keyword evidence="6" id="KW-0418">Kinase</keyword>
<dbReference type="Gene3D" id="3.30.420.10">
    <property type="entry name" value="Ribonuclease H-like superfamily/Ribonuclease H"/>
    <property type="match status" value="1"/>
</dbReference>
<organism evidence="16 17">
    <name type="scientific">Mytilus galloprovincialis</name>
    <name type="common">Mediterranean mussel</name>
    <dbReference type="NCBI Taxonomy" id="29158"/>
    <lineage>
        <taxon>Eukaryota</taxon>
        <taxon>Metazoa</taxon>
        <taxon>Spiralia</taxon>
        <taxon>Lophotrochozoa</taxon>
        <taxon>Mollusca</taxon>
        <taxon>Bivalvia</taxon>
        <taxon>Autobranchia</taxon>
        <taxon>Pteriomorphia</taxon>
        <taxon>Mytilida</taxon>
        <taxon>Mytiloidea</taxon>
        <taxon>Mytilidae</taxon>
        <taxon>Mytilinae</taxon>
        <taxon>Mytilus</taxon>
    </lineage>
</organism>
<dbReference type="GO" id="GO:0003676">
    <property type="term" value="F:nucleic acid binding"/>
    <property type="evidence" value="ECO:0007669"/>
    <property type="project" value="InterPro"/>
</dbReference>
<dbReference type="Pfam" id="PF23321">
    <property type="entry name" value="R1_ABCA1"/>
    <property type="match status" value="1"/>
</dbReference>
<feature type="transmembrane region" description="Helical" evidence="11">
    <location>
        <begin position="1798"/>
        <end position="1815"/>
    </location>
</feature>
<dbReference type="InterPro" id="IPR056264">
    <property type="entry name" value="R2_ABCA1-4-like"/>
</dbReference>
<dbReference type="InterPro" id="IPR000477">
    <property type="entry name" value="RT_dom"/>
</dbReference>
<dbReference type="Pfam" id="PF12698">
    <property type="entry name" value="ABC2_membrane_3"/>
    <property type="match status" value="2"/>
</dbReference>
<keyword evidence="2" id="KW-0723">Serine/threonine-protein kinase</keyword>
<dbReference type="GO" id="GO:0004523">
    <property type="term" value="F:RNA-DNA hybrid ribonuclease activity"/>
    <property type="evidence" value="ECO:0007669"/>
    <property type="project" value="InterPro"/>
</dbReference>
<dbReference type="CDD" id="cd03263">
    <property type="entry name" value="ABC_subfamily_A"/>
    <property type="match status" value="2"/>
</dbReference>
<accession>A0A8B6F162</accession>
<dbReference type="Gene3D" id="2.10.50.10">
    <property type="entry name" value="Tumor Necrosis Factor Receptor, subunit A, domain 2"/>
    <property type="match status" value="1"/>
</dbReference>
<dbReference type="FunFam" id="3.40.50.300:FF:000264">
    <property type="entry name" value="ATP-binding cassette, sub-family A (ABC1), member 1"/>
    <property type="match status" value="1"/>
</dbReference>
<dbReference type="PROSITE" id="PS50878">
    <property type="entry name" value="RT_POL"/>
    <property type="match status" value="1"/>
</dbReference>
<feature type="transmembrane region" description="Helical" evidence="11">
    <location>
        <begin position="821"/>
        <end position="843"/>
    </location>
</feature>
<feature type="compositionally biased region" description="Basic and acidic residues" evidence="10">
    <location>
        <begin position="2552"/>
        <end position="2561"/>
    </location>
</feature>
<protein>
    <submittedName>
        <fullName evidence="16">ATP-binding cassette, subfamily A (ABC1), member 1</fullName>
    </submittedName>
</protein>
<evidence type="ECO:0000313" key="16">
    <source>
        <dbReference type="EMBL" id="VDI42996.1"/>
    </source>
</evidence>
<dbReference type="InterPro" id="IPR043502">
    <property type="entry name" value="DNA/RNA_pol_sf"/>
</dbReference>
<feature type="region of interest" description="Disordered" evidence="10">
    <location>
        <begin position="2486"/>
        <end position="2561"/>
    </location>
</feature>
<feature type="domain" description="AGC-kinase C-terminal" evidence="15">
    <location>
        <begin position="68"/>
        <end position="147"/>
    </location>
</feature>
<dbReference type="GO" id="GO:0140359">
    <property type="term" value="F:ABC-type transporter activity"/>
    <property type="evidence" value="ECO:0007669"/>
    <property type="project" value="InterPro"/>
</dbReference>
<dbReference type="SMART" id="SM00382">
    <property type="entry name" value="AAA"/>
    <property type="match status" value="2"/>
</dbReference>
<dbReference type="GO" id="GO:0004674">
    <property type="term" value="F:protein serine/threonine kinase activity"/>
    <property type="evidence" value="ECO:0007669"/>
    <property type="project" value="UniProtKB-KW"/>
</dbReference>
<evidence type="ECO:0000256" key="10">
    <source>
        <dbReference type="SAM" id="MobiDB-lite"/>
    </source>
</evidence>